<evidence type="ECO:0000313" key="13">
    <source>
        <dbReference type="Proteomes" id="UP000480275"/>
    </source>
</evidence>
<keyword evidence="5" id="KW-0997">Cell inner membrane</keyword>
<dbReference type="GO" id="GO:0031992">
    <property type="term" value="F:energy transducer activity"/>
    <property type="evidence" value="ECO:0007669"/>
    <property type="project" value="TreeGrafter"/>
</dbReference>
<dbReference type="Pfam" id="PF03544">
    <property type="entry name" value="TonB_C"/>
    <property type="match status" value="1"/>
</dbReference>
<comment type="caution">
    <text evidence="12">The sequence shown here is derived from an EMBL/GenBank/DDBJ whole genome shotgun (WGS) entry which is preliminary data.</text>
</comment>
<evidence type="ECO:0000256" key="7">
    <source>
        <dbReference type="ARBA" id="ARBA00022927"/>
    </source>
</evidence>
<evidence type="ECO:0000259" key="11">
    <source>
        <dbReference type="PROSITE" id="PS52015"/>
    </source>
</evidence>
<evidence type="ECO:0000256" key="4">
    <source>
        <dbReference type="ARBA" id="ARBA00022475"/>
    </source>
</evidence>
<evidence type="ECO:0000256" key="9">
    <source>
        <dbReference type="ARBA" id="ARBA00023136"/>
    </source>
</evidence>
<evidence type="ECO:0000256" key="6">
    <source>
        <dbReference type="ARBA" id="ARBA00022692"/>
    </source>
</evidence>
<gene>
    <name evidence="12" type="ORF">GHK24_06310</name>
</gene>
<evidence type="ECO:0000256" key="10">
    <source>
        <dbReference type="SAM" id="MobiDB-lite"/>
    </source>
</evidence>
<evidence type="ECO:0000256" key="8">
    <source>
        <dbReference type="ARBA" id="ARBA00022989"/>
    </source>
</evidence>
<dbReference type="InterPro" id="IPR051045">
    <property type="entry name" value="TonB-dependent_transducer"/>
</dbReference>
<sequence>MALLVLMHNTALMPLRLALALALSVTLHAAILLAGAIHRKAPPPPTVTLEARLRPPEAPAEALLKNTLDATAKASKADTSAPPPATPPEPPPVARAPAKDATAAPPKPAPASSRREARPEPSANEVRAAQKKLARHQYYPPEAIAAGLEGEVRVLLTLDADGAISDVQLAASCGHAILDNAALRAVWAMGSLPGSHRRELILPVVFRLR</sequence>
<evidence type="ECO:0000256" key="5">
    <source>
        <dbReference type="ARBA" id="ARBA00022519"/>
    </source>
</evidence>
<keyword evidence="6" id="KW-0812">Transmembrane</keyword>
<evidence type="ECO:0000256" key="3">
    <source>
        <dbReference type="ARBA" id="ARBA00022448"/>
    </source>
</evidence>
<feature type="domain" description="TonB C-terminal" evidence="11">
    <location>
        <begin position="124"/>
        <end position="209"/>
    </location>
</feature>
<comment type="similarity">
    <text evidence="2">Belongs to the TonB family.</text>
</comment>
<accession>A0A6L5JVJ5</accession>
<keyword evidence="4" id="KW-1003">Cell membrane</keyword>
<feature type="compositionally biased region" description="Pro residues" evidence="10">
    <location>
        <begin position="81"/>
        <end position="94"/>
    </location>
</feature>
<proteinExistence type="inferred from homology"/>
<evidence type="ECO:0000313" key="12">
    <source>
        <dbReference type="EMBL" id="MQY51383.1"/>
    </source>
</evidence>
<dbReference type="AlphaFoldDB" id="A0A6L5JVJ5"/>
<reference evidence="12 13" key="1">
    <citation type="submission" date="2019-10" db="EMBL/GenBank/DDBJ databases">
        <title>Whole-genome sequence of the purple nonsulfur photosynthetic bacterium Rhodocyclus tenuis.</title>
        <authorList>
            <person name="Kyndt J.A."/>
            <person name="Meyer T.E."/>
        </authorList>
    </citation>
    <scope>NUCLEOTIDE SEQUENCE [LARGE SCALE GENOMIC DNA]</scope>
    <source>
        <strain evidence="12 13">DSM 110</strain>
    </source>
</reference>
<evidence type="ECO:0000256" key="1">
    <source>
        <dbReference type="ARBA" id="ARBA00004383"/>
    </source>
</evidence>
<dbReference type="SUPFAM" id="SSF74653">
    <property type="entry name" value="TolA/TonB C-terminal domain"/>
    <property type="match status" value="1"/>
</dbReference>
<evidence type="ECO:0000256" key="2">
    <source>
        <dbReference type="ARBA" id="ARBA00006555"/>
    </source>
</evidence>
<dbReference type="NCBIfam" id="TIGR01352">
    <property type="entry name" value="tonB_Cterm"/>
    <property type="match status" value="1"/>
</dbReference>
<dbReference type="Gene3D" id="3.30.1150.10">
    <property type="match status" value="1"/>
</dbReference>
<feature type="compositionally biased region" description="Low complexity" evidence="10">
    <location>
        <begin position="71"/>
        <end position="80"/>
    </location>
</feature>
<keyword evidence="8" id="KW-1133">Transmembrane helix</keyword>
<dbReference type="PANTHER" id="PTHR33446">
    <property type="entry name" value="PROTEIN TONB-RELATED"/>
    <property type="match status" value="1"/>
</dbReference>
<dbReference type="GO" id="GO:0098797">
    <property type="term" value="C:plasma membrane protein complex"/>
    <property type="evidence" value="ECO:0007669"/>
    <property type="project" value="TreeGrafter"/>
</dbReference>
<keyword evidence="9" id="KW-0472">Membrane</keyword>
<dbReference type="EMBL" id="WIXJ01000003">
    <property type="protein sequence ID" value="MQY51383.1"/>
    <property type="molecule type" value="Genomic_DNA"/>
</dbReference>
<dbReference type="Proteomes" id="UP000480275">
    <property type="component" value="Unassembled WGS sequence"/>
</dbReference>
<dbReference type="GO" id="GO:0015031">
    <property type="term" value="P:protein transport"/>
    <property type="evidence" value="ECO:0007669"/>
    <property type="project" value="UniProtKB-KW"/>
</dbReference>
<protein>
    <submittedName>
        <fullName evidence="12">TonB family protein</fullName>
    </submittedName>
</protein>
<dbReference type="InterPro" id="IPR006260">
    <property type="entry name" value="TonB/TolA_C"/>
</dbReference>
<dbReference type="OrthoDB" id="8566376at2"/>
<feature type="compositionally biased region" description="Low complexity" evidence="10">
    <location>
        <begin position="95"/>
        <end position="104"/>
    </location>
</feature>
<organism evidence="12 13">
    <name type="scientific">Rhodocyclus tenuis</name>
    <name type="common">Rhodospirillum tenue</name>
    <dbReference type="NCBI Taxonomy" id="1066"/>
    <lineage>
        <taxon>Bacteria</taxon>
        <taxon>Pseudomonadati</taxon>
        <taxon>Pseudomonadota</taxon>
        <taxon>Betaproteobacteria</taxon>
        <taxon>Rhodocyclales</taxon>
        <taxon>Rhodocyclaceae</taxon>
        <taxon>Rhodocyclus</taxon>
    </lineage>
</organism>
<dbReference type="InterPro" id="IPR037682">
    <property type="entry name" value="TonB_C"/>
</dbReference>
<name>A0A6L5JVJ5_RHOTE</name>
<keyword evidence="7" id="KW-0653">Protein transport</keyword>
<dbReference type="PANTHER" id="PTHR33446:SF2">
    <property type="entry name" value="PROTEIN TONB"/>
    <property type="match status" value="1"/>
</dbReference>
<feature type="region of interest" description="Disordered" evidence="10">
    <location>
        <begin position="71"/>
        <end position="131"/>
    </location>
</feature>
<dbReference type="PROSITE" id="PS52015">
    <property type="entry name" value="TONB_CTD"/>
    <property type="match status" value="1"/>
</dbReference>
<comment type="subcellular location">
    <subcellularLocation>
        <location evidence="1">Cell inner membrane</location>
        <topology evidence="1">Single-pass membrane protein</topology>
        <orientation evidence="1">Periplasmic side</orientation>
    </subcellularLocation>
</comment>
<keyword evidence="3" id="KW-0813">Transport</keyword>
<dbReference type="GO" id="GO:0055085">
    <property type="term" value="P:transmembrane transport"/>
    <property type="evidence" value="ECO:0007669"/>
    <property type="project" value="InterPro"/>
</dbReference>